<keyword evidence="6" id="KW-0547">Nucleotide-binding</keyword>
<dbReference type="AlphaFoldDB" id="A0A3B1C6M8"/>
<evidence type="ECO:0000313" key="12">
    <source>
        <dbReference type="EMBL" id="VAX26176.1"/>
    </source>
</evidence>
<evidence type="ECO:0000259" key="11">
    <source>
        <dbReference type="Pfam" id="PF08245"/>
    </source>
</evidence>
<dbReference type="SUPFAM" id="SSF53244">
    <property type="entry name" value="MurD-like peptide ligases, peptide-binding domain"/>
    <property type="match status" value="1"/>
</dbReference>
<dbReference type="EMBL" id="UOGE01000118">
    <property type="protein sequence ID" value="VAX26176.1"/>
    <property type="molecule type" value="Genomic_DNA"/>
</dbReference>
<dbReference type="InterPro" id="IPR001645">
    <property type="entry name" value="Folylpolyglutamate_synth"/>
</dbReference>
<feature type="domain" description="Mur ligase central" evidence="11">
    <location>
        <begin position="44"/>
        <end position="267"/>
    </location>
</feature>
<dbReference type="InterPro" id="IPR036615">
    <property type="entry name" value="Mur_ligase_C_dom_sf"/>
</dbReference>
<evidence type="ECO:0000259" key="10">
    <source>
        <dbReference type="Pfam" id="PF02875"/>
    </source>
</evidence>
<evidence type="ECO:0000256" key="1">
    <source>
        <dbReference type="ARBA" id="ARBA00001946"/>
    </source>
</evidence>
<accession>A0A3B1C6M8</accession>
<dbReference type="InterPro" id="IPR004101">
    <property type="entry name" value="Mur_ligase_C"/>
</dbReference>
<feature type="domain" description="Mur ligase C-terminal" evidence="10">
    <location>
        <begin position="294"/>
        <end position="413"/>
    </location>
</feature>
<dbReference type="InterPro" id="IPR018109">
    <property type="entry name" value="Folylpolyglutamate_synth_CS"/>
</dbReference>
<dbReference type="NCBIfam" id="TIGR01499">
    <property type="entry name" value="folC"/>
    <property type="match status" value="1"/>
</dbReference>
<evidence type="ECO:0000256" key="7">
    <source>
        <dbReference type="ARBA" id="ARBA00022840"/>
    </source>
</evidence>
<comment type="cofactor">
    <cofactor evidence="1">
        <name>Mg(2+)</name>
        <dbReference type="ChEBI" id="CHEBI:18420"/>
    </cofactor>
</comment>
<reference evidence="12" key="1">
    <citation type="submission" date="2018-06" db="EMBL/GenBank/DDBJ databases">
        <authorList>
            <person name="Zhirakovskaya E."/>
        </authorList>
    </citation>
    <scope>NUCLEOTIDE SEQUENCE</scope>
</reference>
<dbReference type="GO" id="GO:0005737">
    <property type="term" value="C:cytoplasm"/>
    <property type="evidence" value="ECO:0007669"/>
    <property type="project" value="TreeGrafter"/>
</dbReference>
<dbReference type="GO" id="GO:0004326">
    <property type="term" value="F:tetrahydrofolylpolyglutamate synthase activity"/>
    <property type="evidence" value="ECO:0007669"/>
    <property type="project" value="UniProtKB-EC"/>
</dbReference>
<dbReference type="EC" id="6.3.2.17" evidence="3"/>
<evidence type="ECO:0000256" key="5">
    <source>
        <dbReference type="ARBA" id="ARBA00022723"/>
    </source>
</evidence>
<dbReference type="SUPFAM" id="SSF53623">
    <property type="entry name" value="MurD-like peptide ligases, catalytic domain"/>
    <property type="match status" value="1"/>
</dbReference>
<evidence type="ECO:0000256" key="4">
    <source>
        <dbReference type="ARBA" id="ARBA00022598"/>
    </source>
</evidence>
<keyword evidence="5" id="KW-0479">Metal-binding</keyword>
<keyword evidence="7" id="KW-0067">ATP-binding</keyword>
<protein>
    <recommendedName>
        <fullName evidence="3">tetrahydrofolate synthase</fullName>
        <ecNumber evidence="3">6.3.2.17</ecNumber>
    </recommendedName>
</protein>
<proteinExistence type="inferred from homology"/>
<dbReference type="Gene3D" id="3.90.190.20">
    <property type="entry name" value="Mur ligase, C-terminal domain"/>
    <property type="match status" value="1"/>
</dbReference>
<dbReference type="Pfam" id="PF02875">
    <property type="entry name" value="Mur_ligase_C"/>
    <property type="match status" value="1"/>
</dbReference>
<dbReference type="Pfam" id="PF08245">
    <property type="entry name" value="Mur_ligase_M"/>
    <property type="match status" value="1"/>
</dbReference>
<sequence length="431" mass="47198">MTYAEAVSFLNSLAFRGIKLGLENIESLLSRLGDPHRKYKTIHVAGTNGKGSVATLISSILTEAGIKNGLYTSPHLETFHERAQVNGKMMNEQEAMMSINNAKWAMEQKPEVNATYFEFMTALAFLHFARAEIKLAVIEVGLGGRFDSTNVVIPEVSVITSIALDHMEHLGGSLKKIAMEKCGIIKEGRGVIACVRHEDVVETIIEEAGAKQAPLKMIERDFENERLSAGGMKERFNFKCDGYELNDVEVRLVGRNQIDNASLAIMTALALRQRGFDIGDESIRAGLMNVALPGRFEAVAGNPVVILDGAHNPKATHALNADLVERFGKGEIDFVFGAMKDKNYKEMIKNLAPSAKSFTFFSPDVPRAPHPEELANAQSDKTIPTRSITNLDDVIDFIGKAPKESVICVTGSFFTVGEIRGRLIGGGVEWE</sequence>
<dbReference type="GO" id="GO:0005524">
    <property type="term" value="F:ATP binding"/>
    <property type="evidence" value="ECO:0007669"/>
    <property type="project" value="UniProtKB-KW"/>
</dbReference>
<dbReference type="PIRSF" id="PIRSF001563">
    <property type="entry name" value="Folylpolyglu_synth"/>
    <property type="match status" value="1"/>
</dbReference>
<dbReference type="GO" id="GO:0046872">
    <property type="term" value="F:metal ion binding"/>
    <property type="evidence" value="ECO:0007669"/>
    <property type="project" value="UniProtKB-KW"/>
</dbReference>
<evidence type="ECO:0000256" key="9">
    <source>
        <dbReference type="ARBA" id="ARBA00047493"/>
    </source>
</evidence>
<organism evidence="12">
    <name type="scientific">hydrothermal vent metagenome</name>
    <dbReference type="NCBI Taxonomy" id="652676"/>
    <lineage>
        <taxon>unclassified sequences</taxon>
        <taxon>metagenomes</taxon>
        <taxon>ecological metagenomes</taxon>
    </lineage>
</organism>
<evidence type="ECO:0000256" key="2">
    <source>
        <dbReference type="ARBA" id="ARBA00008276"/>
    </source>
</evidence>
<gene>
    <name evidence="12" type="ORF">MNBD_NITROSPINAE02-1351</name>
</gene>
<dbReference type="PROSITE" id="PS01011">
    <property type="entry name" value="FOLYLPOLYGLU_SYNT_1"/>
    <property type="match status" value="1"/>
</dbReference>
<name>A0A3B1C6M8_9ZZZZ</name>
<evidence type="ECO:0000256" key="8">
    <source>
        <dbReference type="ARBA" id="ARBA00022842"/>
    </source>
</evidence>
<keyword evidence="4 12" id="KW-0436">Ligase</keyword>
<dbReference type="InterPro" id="IPR013221">
    <property type="entry name" value="Mur_ligase_cen"/>
</dbReference>
<evidence type="ECO:0000256" key="3">
    <source>
        <dbReference type="ARBA" id="ARBA00013025"/>
    </source>
</evidence>
<dbReference type="GO" id="GO:0008841">
    <property type="term" value="F:dihydrofolate synthase activity"/>
    <property type="evidence" value="ECO:0007669"/>
    <property type="project" value="TreeGrafter"/>
</dbReference>
<dbReference type="PANTHER" id="PTHR11136">
    <property type="entry name" value="FOLYLPOLYGLUTAMATE SYNTHASE-RELATED"/>
    <property type="match status" value="1"/>
</dbReference>
<dbReference type="InterPro" id="IPR036565">
    <property type="entry name" value="Mur-like_cat_sf"/>
</dbReference>
<evidence type="ECO:0000256" key="6">
    <source>
        <dbReference type="ARBA" id="ARBA00022741"/>
    </source>
</evidence>
<comment type="catalytic activity">
    <reaction evidence="9">
        <text>(6S)-5,6,7,8-tetrahydrofolyl-(gamma-L-Glu)(n) + L-glutamate + ATP = (6S)-5,6,7,8-tetrahydrofolyl-(gamma-L-Glu)(n+1) + ADP + phosphate + H(+)</text>
        <dbReference type="Rhea" id="RHEA:10580"/>
        <dbReference type="Rhea" id="RHEA-COMP:14738"/>
        <dbReference type="Rhea" id="RHEA-COMP:14740"/>
        <dbReference type="ChEBI" id="CHEBI:15378"/>
        <dbReference type="ChEBI" id="CHEBI:29985"/>
        <dbReference type="ChEBI" id="CHEBI:30616"/>
        <dbReference type="ChEBI" id="CHEBI:43474"/>
        <dbReference type="ChEBI" id="CHEBI:141005"/>
        <dbReference type="ChEBI" id="CHEBI:456216"/>
        <dbReference type="EC" id="6.3.2.17"/>
    </reaction>
</comment>
<dbReference type="PROSITE" id="PS01012">
    <property type="entry name" value="FOLYLPOLYGLU_SYNT_2"/>
    <property type="match status" value="1"/>
</dbReference>
<comment type="similarity">
    <text evidence="2">Belongs to the folylpolyglutamate synthase family.</text>
</comment>
<dbReference type="Gene3D" id="3.40.1190.10">
    <property type="entry name" value="Mur-like, catalytic domain"/>
    <property type="match status" value="1"/>
</dbReference>
<dbReference type="PANTHER" id="PTHR11136:SF0">
    <property type="entry name" value="DIHYDROFOLATE SYNTHETASE-RELATED"/>
    <property type="match status" value="1"/>
</dbReference>
<dbReference type="FunFam" id="3.40.1190.10:FF:000011">
    <property type="entry name" value="Folylpolyglutamate synthase/dihydrofolate synthase"/>
    <property type="match status" value="1"/>
</dbReference>
<keyword evidence="8" id="KW-0460">Magnesium</keyword>